<proteinExistence type="predicted"/>
<dbReference type="eggNOG" id="COG0511">
    <property type="taxonomic scope" value="Bacteria"/>
</dbReference>
<dbReference type="InParanoid" id="C8XBB0"/>
<sequence length="257" mass="27764">MPLRLSQADLLAALDSEATRLAREANRVLPSDPVPSCPQWSVGDLVRHIGGVHRWATRIVTDGLSSNVEDDREFFAAPDDGSLLPWFVEGSSALIRALQAAPDDLQAFVFLKNAPPPALFWARRQAHETTIHRVDAQSARLGRMPSTAEAAIPTPLAVDGLDELLTGFVPRRSSRLRTDEPFRTVIAATDAPAAWTVSVSADPPVVTEGADPAAQSHVTGTAAALYLGLWNRGDDVAENGTVDLLGHWRDQVRVSWS</sequence>
<evidence type="ECO:0000313" key="4">
    <source>
        <dbReference type="Proteomes" id="UP000002218"/>
    </source>
</evidence>
<evidence type="ECO:0000313" key="3">
    <source>
        <dbReference type="EMBL" id="ACV81402.1"/>
    </source>
</evidence>
<keyword evidence="4" id="KW-1185">Reference proteome</keyword>
<dbReference type="PANTHER" id="PTHR40758">
    <property type="entry name" value="CONSERVED PROTEIN"/>
    <property type="match status" value="1"/>
</dbReference>
<dbReference type="OrthoDB" id="3671213at2"/>
<name>C8XBB0_NAKMY</name>
<gene>
    <name evidence="3" type="ordered locus">Namu_5133</name>
</gene>
<dbReference type="InterPro" id="IPR024344">
    <property type="entry name" value="MDMPI_metal-binding"/>
</dbReference>
<dbReference type="Pfam" id="PF07398">
    <property type="entry name" value="MDMPI_C"/>
    <property type="match status" value="1"/>
</dbReference>
<evidence type="ECO:0000259" key="1">
    <source>
        <dbReference type="Pfam" id="PF07398"/>
    </source>
</evidence>
<dbReference type="InterPro" id="IPR010872">
    <property type="entry name" value="MDMPI_C-term_domain"/>
</dbReference>
<dbReference type="NCBIfam" id="TIGR03083">
    <property type="entry name" value="maleylpyruvate isomerase family mycothiol-dependent enzyme"/>
    <property type="match status" value="1"/>
</dbReference>
<dbReference type="KEGG" id="nml:Namu_5133"/>
<dbReference type="STRING" id="479431.Namu_5133"/>
<feature type="domain" description="Mycothiol-dependent maleylpyruvate isomerase metal-binding" evidence="2">
    <location>
        <begin position="12"/>
        <end position="137"/>
    </location>
</feature>
<feature type="domain" description="MDMPI C-terminal" evidence="1">
    <location>
        <begin position="156"/>
        <end position="242"/>
    </location>
</feature>
<dbReference type="HOGENOM" id="CLU_070584_1_0_11"/>
<reference evidence="4" key="1">
    <citation type="submission" date="2009-09" db="EMBL/GenBank/DDBJ databases">
        <title>The complete genome of Nakamurella multipartita DSM 44233.</title>
        <authorList>
            <consortium name="US DOE Joint Genome Institute (JGI-PGF)"/>
            <person name="Lucas S."/>
            <person name="Copeland A."/>
            <person name="Lapidus A."/>
            <person name="Glavina del Rio T."/>
            <person name="Dalin E."/>
            <person name="Tice H."/>
            <person name="Bruce D."/>
            <person name="Goodwin L."/>
            <person name="Pitluck S."/>
            <person name="Kyrpides N."/>
            <person name="Mavromatis K."/>
            <person name="Ivanova N."/>
            <person name="Ovchinnikova G."/>
            <person name="Sims D."/>
            <person name="Meincke L."/>
            <person name="Brettin T."/>
            <person name="Detter J.C."/>
            <person name="Han C."/>
            <person name="Larimer F."/>
            <person name="Land M."/>
            <person name="Hauser L."/>
            <person name="Markowitz V."/>
            <person name="Cheng J.-F."/>
            <person name="Hugenholtz P."/>
            <person name="Woyke T."/>
            <person name="Wu D."/>
            <person name="Klenk H.-P."/>
            <person name="Eisen J.A."/>
        </authorList>
    </citation>
    <scope>NUCLEOTIDE SEQUENCE [LARGE SCALE GENOMIC DNA]</scope>
    <source>
        <strain evidence="4">ATCC 700099 / DSM 44233 / CIP 104796 / JCM 9543 / NBRC 105858 / Y-104</strain>
    </source>
</reference>
<dbReference type="AlphaFoldDB" id="C8XBB0"/>
<dbReference type="SUPFAM" id="SSF109854">
    <property type="entry name" value="DinB/YfiT-like putative metalloenzymes"/>
    <property type="match status" value="1"/>
</dbReference>
<dbReference type="InterPro" id="IPR034660">
    <property type="entry name" value="DinB/YfiT-like"/>
</dbReference>
<evidence type="ECO:0000259" key="2">
    <source>
        <dbReference type="Pfam" id="PF11716"/>
    </source>
</evidence>
<dbReference type="Proteomes" id="UP000002218">
    <property type="component" value="Chromosome"/>
</dbReference>
<dbReference type="PANTHER" id="PTHR40758:SF1">
    <property type="entry name" value="CONSERVED PROTEIN"/>
    <property type="match status" value="1"/>
</dbReference>
<dbReference type="GO" id="GO:0046872">
    <property type="term" value="F:metal ion binding"/>
    <property type="evidence" value="ECO:0007669"/>
    <property type="project" value="InterPro"/>
</dbReference>
<evidence type="ECO:0008006" key="5">
    <source>
        <dbReference type="Google" id="ProtNLM"/>
    </source>
</evidence>
<reference evidence="3 4" key="2">
    <citation type="journal article" date="2010" name="Stand. Genomic Sci.">
        <title>Complete genome sequence of Nakamurella multipartita type strain (Y-104).</title>
        <authorList>
            <person name="Tice H."/>
            <person name="Mayilraj S."/>
            <person name="Sims D."/>
            <person name="Lapidus A."/>
            <person name="Nolan M."/>
            <person name="Lucas S."/>
            <person name="Glavina Del Rio T."/>
            <person name="Copeland A."/>
            <person name="Cheng J.F."/>
            <person name="Meincke L."/>
            <person name="Bruce D."/>
            <person name="Goodwin L."/>
            <person name="Pitluck S."/>
            <person name="Ivanova N."/>
            <person name="Mavromatis K."/>
            <person name="Ovchinnikova G."/>
            <person name="Pati A."/>
            <person name="Chen A."/>
            <person name="Palaniappan K."/>
            <person name="Land M."/>
            <person name="Hauser L."/>
            <person name="Chang Y.J."/>
            <person name="Jeffries C.D."/>
            <person name="Detter J.C."/>
            <person name="Brettin T."/>
            <person name="Rohde M."/>
            <person name="Goker M."/>
            <person name="Bristow J."/>
            <person name="Eisen J.A."/>
            <person name="Markowitz V."/>
            <person name="Hugenholtz P."/>
            <person name="Kyrpides N.C."/>
            <person name="Klenk H.P."/>
            <person name="Chen F."/>
        </authorList>
    </citation>
    <scope>NUCLEOTIDE SEQUENCE [LARGE SCALE GENOMIC DNA]</scope>
    <source>
        <strain evidence="4">ATCC 700099 / DSM 44233 / CIP 104796 / JCM 9543 / NBRC 105858 / Y-104</strain>
    </source>
</reference>
<dbReference type="Pfam" id="PF11716">
    <property type="entry name" value="MDMPI_N"/>
    <property type="match status" value="1"/>
</dbReference>
<dbReference type="InterPro" id="IPR017517">
    <property type="entry name" value="Maleyloyr_isom"/>
</dbReference>
<dbReference type="RefSeq" id="WP_015750210.1">
    <property type="nucleotide sequence ID" value="NC_013235.1"/>
</dbReference>
<dbReference type="EMBL" id="CP001737">
    <property type="protein sequence ID" value="ACV81402.1"/>
    <property type="molecule type" value="Genomic_DNA"/>
</dbReference>
<accession>C8XBB0</accession>
<organism evidence="3 4">
    <name type="scientific">Nakamurella multipartita (strain ATCC 700099 / DSM 44233 / CIP 104796 / JCM 9543 / NBRC 105858 / Y-104)</name>
    <name type="common">Microsphaera multipartita</name>
    <dbReference type="NCBI Taxonomy" id="479431"/>
    <lineage>
        <taxon>Bacteria</taxon>
        <taxon>Bacillati</taxon>
        <taxon>Actinomycetota</taxon>
        <taxon>Actinomycetes</taxon>
        <taxon>Nakamurellales</taxon>
        <taxon>Nakamurellaceae</taxon>
        <taxon>Nakamurella</taxon>
    </lineage>
</organism>
<dbReference type="GO" id="GO:0005886">
    <property type="term" value="C:plasma membrane"/>
    <property type="evidence" value="ECO:0007669"/>
    <property type="project" value="TreeGrafter"/>
</dbReference>
<protein>
    <recommendedName>
        <fullName evidence="5">Mycothiol-dependent maleylpyruvate isomerase metal-binding domain-containing protein</fullName>
    </recommendedName>
</protein>